<gene>
    <name evidence="1" type="ORF">CXZ10_20410</name>
</gene>
<dbReference type="RefSeq" id="WP_101291221.1">
    <property type="nucleotide sequence ID" value="NZ_FOUQ01000010.1"/>
</dbReference>
<evidence type="ECO:0008006" key="3">
    <source>
        <dbReference type="Google" id="ProtNLM"/>
    </source>
</evidence>
<proteinExistence type="predicted"/>
<evidence type="ECO:0000313" key="1">
    <source>
        <dbReference type="EMBL" id="PKR87410.1"/>
    </source>
</evidence>
<accession>A0A1I4V6L6</accession>
<dbReference type="AlphaFoldDB" id="A0A1I4V6L6"/>
<sequence>MTIASEANRSGPYACNGATTHFPYAFKIYDAAHIRVILTDAEGIETTLALGTDYTVAGVGEAGGGAVDTALAYPAGCLVTLILNVPFTQEIDLENQGAYFAETIERAIDQQTQMSLQLKEQVARAVVLPVTSSVSVDEVTSSVLSLADIQPQMSALAPIAQDIETVAGISGAIVAAEGHANTAVTAAAQATGKAAEAAASAAAAATWDPANYSTTAQSTANSVLSAANGRVPIDVGILGRRHYVADVCTQQRSGGRNY</sequence>
<evidence type="ECO:0000313" key="2">
    <source>
        <dbReference type="Proteomes" id="UP000233491"/>
    </source>
</evidence>
<reference evidence="1 2" key="1">
    <citation type="submission" date="2017-12" db="EMBL/GenBank/DDBJ databases">
        <title>Anaerobic carbon monoxide metabolism by Pleomorphomonas carboxyditropha sp. nov., a new mesophilic hydrogenogenic carboxidotroph.</title>
        <authorList>
            <person name="Esquivel-Elizondo S."/>
            <person name="Krajmalnik-Brown R."/>
        </authorList>
    </citation>
    <scope>NUCLEOTIDE SEQUENCE [LARGE SCALE GENOMIC DNA]</scope>
    <source>
        <strain evidence="1 2">R5-392</strain>
    </source>
</reference>
<dbReference type="Proteomes" id="UP000233491">
    <property type="component" value="Unassembled WGS sequence"/>
</dbReference>
<dbReference type="EMBL" id="PJNW01000019">
    <property type="protein sequence ID" value="PKR87410.1"/>
    <property type="molecule type" value="Genomic_DNA"/>
</dbReference>
<name>A0A1I4V6L6_9HYPH</name>
<dbReference type="OrthoDB" id="7366994at2"/>
<comment type="caution">
    <text evidence="1">The sequence shown here is derived from an EMBL/GenBank/DDBJ whole genome shotgun (WGS) entry which is preliminary data.</text>
</comment>
<keyword evidence="2" id="KW-1185">Reference proteome</keyword>
<organism evidence="1 2">
    <name type="scientific">Pleomorphomonas diazotrophica</name>
    <dbReference type="NCBI Taxonomy" id="1166257"/>
    <lineage>
        <taxon>Bacteria</taxon>
        <taxon>Pseudomonadati</taxon>
        <taxon>Pseudomonadota</taxon>
        <taxon>Alphaproteobacteria</taxon>
        <taxon>Hyphomicrobiales</taxon>
        <taxon>Pleomorphomonadaceae</taxon>
        <taxon>Pleomorphomonas</taxon>
    </lineage>
</organism>
<protein>
    <recommendedName>
        <fullName evidence="3">Tail fiber protein</fullName>
    </recommendedName>
</protein>